<dbReference type="Proteomes" id="UP000825729">
    <property type="component" value="Unassembled WGS sequence"/>
</dbReference>
<dbReference type="EMBL" id="JAINDJ010000002">
    <property type="protein sequence ID" value="KAG9459219.1"/>
    <property type="molecule type" value="Genomic_DNA"/>
</dbReference>
<evidence type="ECO:0000313" key="2">
    <source>
        <dbReference type="Proteomes" id="UP000825729"/>
    </source>
</evidence>
<reference evidence="1 2" key="1">
    <citation type="submission" date="2021-07" db="EMBL/GenBank/DDBJ databases">
        <title>The Aristolochia fimbriata genome: insights into angiosperm evolution, floral development and chemical biosynthesis.</title>
        <authorList>
            <person name="Jiao Y."/>
        </authorList>
    </citation>
    <scope>NUCLEOTIDE SEQUENCE [LARGE SCALE GENOMIC DNA]</scope>
    <source>
        <strain evidence="1">IBCAS-2021</strain>
        <tissue evidence="1">Leaf</tissue>
    </source>
</reference>
<gene>
    <name evidence="1" type="ORF">H6P81_003727</name>
</gene>
<proteinExistence type="predicted"/>
<sequence length="122" mass="13821">MACESQPPAGLCKTESVQVDSNELPELAPASSFSFNSSECKKPNLHRLSLSGYDEHGRSEHRTSKVSPTWKSMINIEMGHISCWKRDRDVKHAWHWHFKIKAKNLSRHEKAMEFGAASAITQ</sequence>
<comment type="caution">
    <text evidence="1">The sequence shown here is derived from an EMBL/GenBank/DDBJ whole genome shotgun (WGS) entry which is preliminary data.</text>
</comment>
<evidence type="ECO:0000313" key="1">
    <source>
        <dbReference type="EMBL" id="KAG9459219.1"/>
    </source>
</evidence>
<name>A0AAV7FFD3_ARIFI</name>
<accession>A0AAV7FFD3</accession>
<dbReference type="AlphaFoldDB" id="A0AAV7FFD3"/>
<organism evidence="1 2">
    <name type="scientific">Aristolochia fimbriata</name>
    <name type="common">White veined hardy Dutchman's pipe vine</name>
    <dbReference type="NCBI Taxonomy" id="158543"/>
    <lineage>
        <taxon>Eukaryota</taxon>
        <taxon>Viridiplantae</taxon>
        <taxon>Streptophyta</taxon>
        <taxon>Embryophyta</taxon>
        <taxon>Tracheophyta</taxon>
        <taxon>Spermatophyta</taxon>
        <taxon>Magnoliopsida</taxon>
        <taxon>Magnoliidae</taxon>
        <taxon>Piperales</taxon>
        <taxon>Aristolochiaceae</taxon>
        <taxon>Aristolochia</taxon>
    </lineage>
</organism>
<protein>
    <submittedName>
        <fullName evidence="1">Uncharacterized protein</fullName>
    </submittedName>
</protein>
<keyword evidence="2" id="KW-1185">Reference proteome</keyword>